<dbReference type="PANTHER" id="PTHR23235">
    <property type="entry name" value="KRUEPPEL-LIKE TRANSCRIPTION FACTOR"/>
    <property type="match status" value="1"/>
</dbReference>
<dbReference type="SUPFAM" id="SSF57667">
    <property type="entry name" value="beta-beta-alpha zinc fingers"/>
    <property type="match status" value="2"/>
</dbReference>
<evidence type="ECO:0000256" key="4">
    <source>
        <dbReference type="ARBA" id="ARBA00022833"/>
    </source>
</evidence>
<dbReference type="Pfam" id="PF00096">
    <property type="entry name" value="zf-C2H2"/>
    <property type="match status" value="3"/>
</dbReference>
<evidence type="ECO:0000256" key="6">
    <source>
        <dbReference type="PROSITE-ProRule" id="PRU00042"/>
    </source>
</evidence>
<dbReference type="PROSITE" id="PS50157">
    <property type="entry name" value="ZINC_FINGER_C2H2_2"/>
    <property type="match status" value="3"/>
</dbReference>
<dbReference type="SMART" id="SM00355">
    <property type="entry name" value="ZnF_C2H2"/>
    <property type="match status" value="3"/>
</dbReference>
<name>A0AAD1XHK1_EUPCR</name>
<dbReference type="GO" id="GO:0000981">
    <property type="term" value="F:DNA-binding transcription factor activity, RNA polymerase II-specific"/>
    <property type="evidence" value="ECO:0007669"/>
    <property type="project" value="TreeGrafter"/>
</dbReference>
<dbReference type="FunFam" id="3.30.160.60:FF:000100">
    <property type="entry name" value="Zinc finger 45-like"/>
    <property type="match status" value="1"/>
</dbReference>
<evidence type="ECO:0000259" key="7">
    <source>
        <dbReference type="PROSITE" id="PS50157"/>
    </source>
</evidence>
<feature type="domain" description="C2H2-type" evidence="7">
    <location>
        <begin position="173"/>
        <end position="202"/>
    </location>
</feature>
<proteinExistence type="predicted"/>
<feature type="domain" description="C2H2-type" evidence="7">
    <location>
        <begin position="203"/>
        <end position="225"/>
    </location>
</feature>
<sequence length="259" mass="29809">MQSTLLASTNPISEDNQKECDTSAVFSNMEETVKSVSPYCLCDVPEEAMNALIQLSCCFQYSPSTWGALPPLNAFWTPQNQIEDYYNQFGLPLPYYSCSTLSGGQNQNEKYDSKSESTTKDFCSTDEAQLAFSKIDAKSQEVNNTRSKTENLDAYIEEIVYKAKDTKRNRVVYKCKFEGCSKKCSKRWNLIDHIKMHLGVKPYECDQCGSRFTQKGNLKKHLKVHLMPSLNQRKVHKCKYCSKSYTERYNLMHHMQTHL</sequence>
<dbReference type="Gene3D" id="3.30.160.60">
    <property type="entry name" value="Classic Zinc Finger"/>
    <property type="match status" value="3"/>
</dbReference>
<evidence type="ECO:0000256" key="3">
    <source>
        <dbReference type="ARBA" id="ARBA00022771"/>
    </source>
</evidence>
<keyword evidence="4" id="KW-0862">Zinc</keyword>
<keyword evidence="9" id="KW-1185">Reference proteome</keyword>
<dbReference type="PANTHER" id="PTHR23235:SF142">
    <property type="entry name" value="ZINC FINGER PROTEIN 384"/>
    <property type="match status" value="1"/>
</dbReference>
<reference evidence="8" key="1">
    <citation type="submission" date="2023-07" db="EMBL/GenBank/DDBJ databases">
        <authorList>
            <consortium name="AG Swart"/>
            <person name="Singh M."/>
            <person name="Singh A."/>
            <person name="Seah K."/>
            <person name="Emmerich C."/>
        </authorList>
    </citation>
    <scope>NUCLEOTIDE SEQUENCE</scope>
    <source>
        <strain evidence="8">DP1</strain>
    </source>
</reference>
<evidence type="ECO:0000256" key="1">
    <source>
        <dbReference type="ARBA" id="ARBA00022723"/>
    </source>
</evidence>
<keyword evidence="3 6" id="KW-0863">Zinc-finger</keyword>
<feature type="domain" description="C2H2-type" evidence="7">
    <location>
        <begin position="236"/>
        <end position="259"/>
    </location>
</feature>
<protein>
    <recommendedName>
        <fullName evidence="7">C2H2-type domain-containing protein</fullName>
    </recommendedName>
</protein>
<organism evidence="8 9">
    <name type="scientific">Euplotes crassus</name>
    <dbReference type="NCBI Taxonomy" id="5936"/>
    <lineage>
        <taxon>Eukaryota</taxon>
        <taxon>Sar</taxon>
        <taxon>Alveolata</taxon>
        <taxon>Ciliophora</taxon>
        <taxon>Intramacronucleata</taxon>
        <taxon>Spirotrichea</taxon>
        <taxon>Hypotrichia</taxon>
        <taxon>Euplotida</taxon>
        <taxon>Euplotidae</taxon>
        <taxon>Moneuplotes</taxon>
    </lineage>
</organism>
<keyword evidence="5" id="KW-0539">Nucleus</keyword>
<dbReference type="GO" id="GO:0008270">
    <property type="term" value="F:zinc ion binding"/>
    <property type="evidence" value="ECO:0007669"/>
    <property type="project" value="UniProtKB-KW"/>
</dbReference>
<dbReference type="EMBL" id="CAMPGE010014193">
    <property type="protein sequence ID" value="CAI2372879.1"/>
    <property type="molecule type" value="Genomic_DNA"/>
</dbReference>
<evidence type="ECO:0000256" key="2">
    <source>
        <dbReference type="ARBA" id="ARBA00022737"/>
    </source>
</evidence>
<keyword evidence="2" id="KW-0677">Repeat</keyword>
<dbReference type="Proteomes" id="UP001295684">
    <property type="component" value="Unassembled WGS sequence"/>
</dbReference>
<evidence type="ECO:0000313" key="8">
    <source>
        <dbReference type="EMBL" id="CAI2372879.1"/>
    </source>
</evidence>
<dbReference type="GO" id="GO:0000978">
    <property type="term" value="F:RNA polymerase II cis-regulatory region sequence-specific DNA binding"/>
    <property type="evidence" value="ECO:0007669"/>
    <property type="project" value="TreeGrafter"/>
</dbReference>
<dbReference type="AlphaFoldDB" id="A0AAD1XHK1"/>
<comment type="caution">
    <text evidence="8">The sequence shown here is derived from an EMBL/GenBank/DDBJ whole genome shotgun (WGS) entry which is preliminary data.</text>
</comment>
<keyword evidence="1" id="KW-0479">Metal-binding</keyword>
<accession>A0AAD1XHK1</accession>
<dbReference type="InterPro" id="IPR036236">
    <property type="entry name" value="Znf_C2H2_sf"/>
</dbReference>
<gene>
    <name evidence="8" type="ORF">ECRASSUSDP1_LOCUS14213</name>
</gene>
<evidence type="ECO:0000256" key="5">
    <source>
        <dbReference type="ARBA" id="ARBA00023242"/>
    </source>
</evidence>
<dbReference type="PROSITE" id="PS00028">
    <property type="entry name" value="ZINC_FINGER_C2H2_1"/>
    <property type="match status" value="3"/>
</dbReference>
<evidence type="ECO:0000313" key="9">
    <source>
        <dbReference type="Proteomes" id="UP001295684"/>
    </source>
</evidence>
<dbReference type="InterPro" id="IPR013087">
    <property type="entry name" value="Znf_C2H2_type"/>
</dbReference>